<organism evidence="1">
    <name type="scientific">Amphimedon queenslandica</name>
    <name type="common">Sponge</name>
    <dbReference type="NCBI Taxonomy" id="400682"/>
    <lineage>
        <taxon>Eukaryota</taxon>
        <taxon>Metazoa</taxon>
        <taxon>Porifera</taxon>
        <taxon>Demospongiae</taxon>
        <taxon>Heteroscleromorpha</taxon>
        <taxon>Haplosclerida</taxon>
        <taxon>Niphatidae</taxon>
        <taxon>Amphimedon</taxon>
    </lineage>
</organism>
<sequence>MTLHGCCYPIMRDTSSQTVNSNLLYFLVFNDIPQCPVASTQSIFFLSFSFLHILQPA</sequence>
<dbReference type="AlphaFoldDB" id="A0A1X7VFJ3"/>
<name>A0A1X7VFJ3_AMPQE</name>
<dbReference type="EnsemblMetazoa" id="Aqu2.1.38806_001">
    <property type="protein sequence ID" value="Aqu2.1.38806_001"/>
    <property type="gene ID" value="Aqu2.1.38806"/>
</dbReference>
<dbReference type="InParanoid" id="A0A1X7VFJ3"/>
<proteinExistence type="predicted"/>
<accession>A0A1X7VFJ3</accession>
<evidence type="ECO:0000313" key="1">
    <source>
        <dbReference type="EnsemblMetazoa" id="Aqu2.1.38806_001"/>
    </source>
</evidence>
<protein>
    <submittedName>
        <fullName evidence="1">Uncharacterized protein</fullName>
    </submittedName>
</protein>
<reference evidence="1" key="1">
    <citation type="submission" date="2017-05" db="UniProtKB">
        <authorList>
            <consortium name="EnsemblMetazoa"/>
        </authorList>
    </citation>
    <scope>IDENTIFICATION</scope>
</reference>